<keyword evidence="7" id="KW-1185">Reference proteome</keyword>
<dbReference type="EMBL" id="JTEO01000005">
    <property type="protein sequence ID" value="MCQ6963319.1"/>
    <property type="molecule type" value="Genomic_DNA"/>
</dbReference>
<evidence type="ECO:0000313" key="6">
    <source>
        <dbReference type="EMBL" id="MCQ6963319.1"/>
    </source>
</evidence>
<feature type="transmembrane region" description="Helical" evidence="5">
    <location>
        <begin position="7"/>
        <end position="33"/>
    </location>
</feature>
<evidence type="ECO:0000256" key="1">
    <source>
        <dbReference type="ARBA" id="ARBA00004141"/>
    </source>
</evidence>
<organism evidence="6 7">
    <name type="scientific">Methanolobus chelungpuianus</name>
    <dbReference type="NCBI Taxonomy" id="502115"/>
    <lineage>
        <taxon>Archaea</taxon>
        <taxon>Methanobacteriati</taxon>
        <taxon>Methanobacteriota</taxon>
        <taxon>Stenosarchaea group</taxon>
        <taxon>Methanomicrobia</taxon>
        <taxon>Methanosarcinales</taxon>
        <taxon>Methanosarcinaceae</taxon>
        <taxon>Methanolobus</taxon>
    </lineage>
</organism>
<dbReference type="Pfam" id="PF01925">
    <property type="entry name" value="TauE"/>
    <property type="match status" value="1"/>
</dbReference>
<feature type="transmembrane region" description="Helical" evidence="5">
    <location>
        <begin position="135"/>
        <end position="158"/>
    </location>
</feature>
<protein>
    <recommendedName>
        <fullName evidence="5">Probable membrane transporter protein</fullName>
    </recommendedName>
</protein>
<name>A0AAE3KZ06_9EURY</name>
<feature type="transmembrane region" description="Helical" evidence="5">
    <location>
        <begin position="164"/>
        <end position="189"/>
    </location>
</feature>
<keyword evidence="3 5" id="KW-1133">Transmembrane helix</keyword>
<dbReference type="InterPro" id="IPR002781">
    <property type="entry name" value="TM_pro_TauE-like"/>
</dbReference>
<gene>
    <name evidence="6" type="ORF">PV02_09345</name>
</gene>
<proteinExistence type="inferred from homology"/>
<feature type="transmembrane region" description="Helical" evidence="5">
    <location>
        <begin position="39"/>
        <end position="62"/>
    </location>
</feature>
<reference evidence="6 7" key="1">
    <citation type="journal article" date="2011" name="Appl. Environ. Microbiol.">
        <title>Methanogenic archaea isolated from Taiwan's Chelungpu fault.</title>
        <authorList>
            <person name="Wu S.Y."/>
            <person name="Lai M.C."/>
        </authorList>
    </citation>
    <scope>NUCLEOTIDE SEQUENCE [LARGE SCALE GENOMIC DNA]</scope>
    <source>
        <strain evidence="6 7">St545Mb</strain>
    </source>
</reference>
<evidence type="ECO:0000256" key="4">
    <source>
        <dbReference type="ARBA" id="ARBA00023136"/>
    </source>
</evidence>
<dbReference type="GO" id="GO:0005886">
    <property type="term" value="C:plasma membrane"/>
    <property type="evidence" value="ECO:0007669"/>
    <property type="project" value="UniProtKB-SubCell"/>
</dbReference>
<keyword evidence="4 5" id="KW-0472">Membrane</keyword>
<dbReference type="AlphaFoldDB" id="A0AAE3KZ06"/>
<feature type="transmembrane region" description="Helical" evidence="5">
    <location>
        <begin position="97"/>
        <end position="115"/>
    </location>
</feature>
<feature type="transmembrane region" description="Helical" evidence="5">
    <location>
        <begin position="69"/>
        <end position="91"/>
    </location>
</feature>
<feature type="transmembrane region" description="Helical" evidence="5">
    <location>
        <begin position="232"/>
        <end position="248"/>
    </location>
</feature>
<comment type="caution">
    <text evidence="6">The sequence shown here is derived from an EMBL/GenBank/DDBJ whole genome shotgun (WGS) entry which is preliminary data.</text>
</comment>
<dbReference type="PANTHER" id="PTHR43701">
    <property type="entry name" value="MEMBRANE TRANSPORTER PROTEIN MJ0441-RELATED"/>
    <property type="match status" value="1"/>
</dbReference>
<feature type="transmembrane region" description="Helical" evidence="5">
    <location>
        <begin position="201"/>
        <end position="220"/>
    </location>
</feature>
<dbReference type="PANTHER" id="PTHR43701:SF2">
    <property type="entry name" value="MEMBRANE TRANSPORTER PROTEIN YJNA-RELATED"/>
    <property type="match status" value="1"/>
</dbReference>
<comment type="subcellular location">
    <subcellularLocation>
        <location evidence="5">Cell membrane</location>
        <topology evidence="5">Multi-pass membrane protein</topology>
    </subcellularLocation>
    <subcellularLocation>
        <location evidence="1">Membrane</location>
        <topology evidence="1">Multi-pass membrane protein</topology>
    </subcellularLocation>
</comment>
<comment type="similarity">
    <text evidence="5">Belongs to the 4-toluene sulfonate uptake permease (TSUP) (TC 2.A.102) family.</text>
</comment>
<evidence type="ECO:0000313" key="7">
    <source>
        <dbReference type="Proteomes" id="UP001206983"/>
    </source>
</evidence>
<evidence type="ECO:0000256" key="2">
    <source>
        <dbReference type="ARBA" id="ARBA00022692"/>
    </source>
</evidence>
<keyword evidence="2 5" id="KW-0812">Transmembrane</keyword>
<dbReference type="InterPro" id="IPR051598">
    <property type="entry name" value="TSUP/Inactive_protease-like"/>
</dbReference>
<dbReference type="RefSeq" id="WP_256623164.1">
    <property type="nucleotide sequence ID" value="NZ_JTEO01000005.1"/>
</dbReference>
<evidence type="ECO:0000256" key="5">
    <source>
        <dbReference type="RuleBase" id="RU363041"/>
    </source>
</evidence>
<evidence type="ECO:0000256" key="3">
    <source>
        <dbReference type="ARBA" id="ARBA00022989"/>
    </source>
</evidence>
<sequence>MENIFLIITVFITSVLFSMLGIGGAIFYVPFFYGTGMELLNAITTALLLNIVTSGSAATLYLRKKMVDLQAAVPLILFAAIGTQIGGYLARLTPVDVLLFLFSIQMIFIGAEMLFARFEKYYKGKEISGKKKKFLVTGGGLIIGILSGLLGVGGGSFVVPMLIIMGYGIKCAAATSGFVVVFASLSAFLAHVWTWEPDITLVLYIIVASFLGAQVGSRLMYSRVKADTLRKILGVLLLIMAARILTGLL</sequence>
<accession>A0AAE3KZ06</accession>
<dbReference type="Proteomes" id="UP001206983">
    <property type="component" value="Unassembled WGS sequence"/>
</dbReference>
<keyword evidence="5" id="KW-1003">Cell membrane</keyword>